<dbReference type="AlphaFoldDB" id="A0A0F9EP51"/>
<name>A0A0F9EP51_9ZZZZ</name>
<feature type="transmembrane region" description="Helical" evidence="1">
    <location>
        <begin position="20"/>
        <end position="46"/>
    </location>
</feature>
<dbReference type="EMBL" id="LAZR01024228">
    <property type="protein sequence ID" value="KKL75868.1"/>
    <property type="molecule type" value="Genomic_DNA"/>
</dbReference>
<accession>A0A0F9EP51</accession>
<reference evidence="2" key="1">
    <citation type="journal article" date="2015" name="Nature">
        <title>Complex archaea that bridge the gap between prokaryotes and eukaryotes.</title>
        <authorList>
            <person name="Spang A."/>
            <person name="Saw J.H."/>
            <person name="Jorgensen S.L."/>
            <person name="Zaremba-Niedzwiedzka K."/>
            <person name="Martijn J."/>
            <person name="Lind A.E."/>
            <person name="van Eijk R."/>
            <person name="Schleper C."/>
            <person name="Guy L."/>
            <person name="Ettema T.J."/>
        </authorList>
    </citation>
    <scope>NUCLEOTIDE SEQUENCE</scope>
</reference>
<keyword evidence="1" id="KW-0472">Membrane</keyword>
<gene>
    <name evidence="2" type="ORF">LCGC14_2050570</name>
</gene>
<evidence type="ECO:0000313" key="2">
    <source>
        <dbReference type="EMBL" id="KKL75868.1"/>
    </source>
</evidence>
<keyword evidence="1" id="KW-0812">Transmembrane</keyword>
<protein>
    <submittedName>
        <fullName evidence="2">Uncharacterized protein</fullName>
    </submittedName>
</protein>
<proteinExistence type="predicted"/>
<sequence length="49" mass="5561">MGELTTNQALTWYGLGGLAAFIGWFNQMFLFYAMVILFTISIFLTFGEN</sequence>
<keyword evidence="1" id="KW-1133">Transmembrane helix</keyword>
<evidence type="ECO:0000256" key="1">
    <source>
        <dbReference type="SAM" id="Phobius"/>
    </source>
</evidence>
<comment type="caution">
    <text evidence="2">The sequence shown here is derived from an EMBL/GenBank/DDBJ whole genome shotgun (WGS) entry which is preliminary data.</text>
</comment>
<organism evidence="2">
    <name type="scientific">marine sediment metagenome</name>
    <dbReference type="NCBI Taxonomy" id="412755"/>
    <lineage>
        <taxon>unclassified sequences</taxon>
        <taxon>metagenomes</taxon>
        <taxon>ecological metagenomes</taxon>
    </lineage>
</organism>